<dbReference type="SUPFAM" id="SSF50494">
    <property type="entry name" value="Trypsin-like serine proteases"/>
    <property type="match status" value="1"/>
</dbReference>
<gene>
    <name evidence="1" type="ORF">F8M41_010092</name>
</gene>
<dbReference type="EMBL" id="WTPW01000213">
    <property type="protein sequence ID" value="KAF0534170.1"/>
    <property type="molecule type" value="Genomic_DNA"/>
</dbReference>
<organism evidence="1 2">
    <name type="scientific">Gigaspora margarita</name>
    <dbReference type="NCBI Taxonomy" id="4874"/>
    <lineage>
        <taxon>Eukaryota</taxon>
        <taxon>Fungi</taxon>
        <taxon>Fungi incertae sedis</taxon>
        <taxon>Mucoromycota</taxon>
        <taxon>Glomeromycotina</taxon>
        <taxon>Glomeromycetes</taxon>
        <taxon>Diversisporales</taxon>
        <taxon>Gigasporaceae</taxon>
        <taxon>Gigaspora</taxon>
    </lineage>
</organism>
<comment type="caution">
    <text evidence="1">The sequence shown here is derived from an EMBL/GenBank/DDBJ whole genome shotgun (WGS) entry which is preliminary data.</text>
</comment>
<protein>
    <submittedName>
        <fullName evidence="1">Uncharacterized protein</fullName>
    </submittedName>
</protein>
<dbReference type="InterPro" id="IPR009003">
    <property type="entry name" value="Peptidase_S1_PA"/>
</dbReference>
<keyword evidence="2" id="KW-1185">Reference proteome</keyword>
<proteinExistence type="predicted"/>
<evidence type="ECO:0000313" key="1">
    <source>
        <dbReference type="EMBL" id="KAF0534170.1"/>
    </source>
</evidence>
<dbReference type="Proteomes" id="UP000439903">
    <property type="component" value="Unassembled WGS sequence"/>
</dbReference>
<dbReference type="AlphaFoldDB" id="A0A8H4AUK6"/>
<dbReference type="Gene3D" id="2.40.10.10">
    <property type="entry name" value="Trypsin-like serine proteases"/>
    <property type="match status" value="1"/>
</dbReference>
<accession>A0A8H4AUK6</accession>
<sequence>MIPPQRRDFNSRDLNVNVLGGDGLYNKADALNDDAEQYKELIIINGGPIFSHYSHICKSGFVTHLTCGYVLGFEGIFYGTEETDQTAQLIITDMYGLLGDAGGPVFSFASMENFHSVDINDTIVTAGPGKCAAQSLDTILNVIRRRPGFIFEDIIIHVKGS</sequence>
<evidence type="ECO:0000313" key="2">
    <source>
        <dbReference type="Proteomes" id="UP000439903"/>
    </source>
</evidence>
<dbReference type="OrthoDB" id="3762657at2759"/>
<reference evidence="1 2" key="1">
    <citation type="journal article" date="2019" name="Environ. Microbiol.">
        <title>At the nexus of three kingdoms: the genome of the mycorrhizal fungus Gigaspora margarita provides insights into plant, endobacterial and fungal interactions.</title>
        <authorList>
            <person name="Venice F."/>
            <person name="Ghignone S."/>
            <person name="Salvioli di Fossalunga A."/>
            <person name="Amselem J."/>
            <person name="Novero M."/>
            <person name="Xianan X."/>
            <person name="Sedzielewska Toro K."/>
            <person name="Morin E."/>
            <person name="Lipzen A."/>
            <person name="Grigoriev I.V."/>
            <person name="Henrissat B."/>
            <person name="Martin F.M."/>
            <person name="Bonfante P."/>
        </authorList>
    </citation>
    <scope>NUCLEOTIDE SEQUENCE [LARGE SCALE GENOMIC DNA]</scope>
    <source>
        <strain evidence="1 2">BEG34</strain>
    </source>
</reference>
<name>A0A8H4AUK6_GIGMA</name>
<dbReference type="InterPro" id="IPR043504">
    <property type="entry name" value="Peptidase_S1_PA_chymotrypsin"/>
</dbReference>